<dbReference type="STRING" id="303698.A0A1V6TZF7"/>
<dbReference type="InterPro" id="IPR027417">
    <property type="entry name" value="P-loop_NTPase"/>
</dbReference>
<dbReference type="PROSITE" id="PS50294">
    <property type="entry name" value="WD_REPEATS_REGION"/>
    <property type="match status" value="1"/>
</dbReference>
<evidence type="ECO:0000256" key="1">
    <source>
        <dbReference type="ARBA" id="ARBA00022574"/>
    </source>
</evidence>
<dbReference type="PROSITE" id="PS50837">
    <property type="entry name" value="NACHT"/>
    <property type="match status" value="1"/>
</dbReference>
<evidence type="ECO:0000256" key="3">
    <source>
        <dbReference type="ARBA" id="ARBA00038415"/>
    </source>
</evidence>
<dbReference type="SUPFAM" id="SSF52540">
    <property type="entry name" value="P-loop containing nucleoside triphosphate hydrolases"/>
    <property type="match status" value="1"/>
</dbReference>
<evidence type="ECO:0000259" key="7">
    <source>
        <dbReference type="PROSITE" id="PS50837"/>
    </source>
</evidence>
<protein>
    <recommendedName>
        <fullName evidence="4">Mitochondrial division protein 1</fullName>
    </recommendedName>
</protein>
<dbReference type="InterPro" id="IPR007111">
    <property type="entry name" value="NACHT_NTPase"/>
</dbReference>
<dbReference type="OrthoDB" id="674604at2759"/>
<accession>A0A1V6TZF7</accession>
<organism evidence="8 9">
    <name type="scientific">Penicillium steckii</name>
    <dbReference type="NCBI Taxonomy" id="303698"/>
    <lineage>
        <taxon>Eukaryota</taxon>
        <taxon>Fungi</taxon>
        <taxon>Dikarya</taxon>
        <taxon>Ascomycota</taxon>
        <taxon>Pezizomycotina</taxon>
        <taxon>Eurotiomycetes</taxon>
        <taxon>Eurotiomycetidae</taxon>
        <taxon>Eurotiales</taxon>
        <taxon>Aspergillaceae</taxon>
        <taxon>Penicillium</taxon>
    </lineage>
</organism>
<keyword evidence="2" id="KW-0677">Repeat</keyword>
<reference evidence="9" key="1">
    <citation type="journal article" date="2017" name="Nat. Microbiol.">
        <title>Global analysis of biosynthetic gene clusters reveals vast potential of secondary metabolite production in Penicillium species.</title>
        <authorList>
            <person name="Nielsen J.C."/>
            <person name="Grijseels S."/>
            <person name="Prigent S."/>
            <person name="Ji B."/>
            <person name="Dainat J."/>
            <person name="Nielsen K.F."/>
            <person name="Frisvad J.C."/>
            <person name="Workman M."/>
            <person name="Nielsen J."/>
        </authorList>
    </citation>
    <scope>NUCLEOTIDE SEQUENCE [LARGE SCALE GENOMIC DNA]</scope>
    <source>
        <strain evidence="9">IBT 24891</strain>
    </source>
</reference>
<dbReference type="InterPro" id="IPR015943">
    <property type="entry name" value="WD40/YVTN_repeat-like_dom_sf"/>
</dbReference>
<feature type="domain" description="NACHT" evidence="7">
    <location>
        <begin position="205"/>
        <end position="352"/>
    </location>
</feature>
<dbReference type="SUPFAM" id="SSF50998">
    <property type="entry name" value="Quinoprotein alcohol dehydrogenase-like"/>
    <property type="match status" value="1"/>
</dbReference>
<evidence type="ECO:0000256" key="4">
    <source>
        <dbReference type="ARBA" id="ARBA00039789"/>
    </source>
</evidence>
<evidence type="ECO:0000256" key="2">
    <source>
        <dbReference type="ARBA" id="ARBA00022737"/>
    </source>
</evidence>
<dbReference type="EMBL" id="MLKD01000001">
    <property type="protein sequence ID" value="OQE31728.1"/>
    <property type="molecule type" value="Genomic_DNA"/>
</dbReference>
<evidence type="ECO:0000313" key="9">
    <source>
        <dbReference type="Proteomes" id="UP000191285"/>
    </source>
</evidence>
<dbReference type="SMART" id="SM00320">
    <property type="entry name" value="WD40"/>
    <property type="match status" value="5"/>
</dbReference>
<dbReference type="PANTHER" id="PTHR22847">
    <property type="entry name" value="WD40 REPEAT PROTEIN"/>
    <property type="match status" value="1"/>
</dbReference>
<dbReference type="SUPFAM" id="SSF50978">
    <property type="entry name" value="WD40 repeat-like"/>
    <property type="match status" value="1"/>
</dbReference>
<gene>
    <name evidence="8" type="ORF">PENSTE_c001G06070</name>
</gene>
<dbReference type="Gene3D" id="2.130.10.10">
    <property type="entry name" value="YVTN repeat-like/Quinoprotein amine dehydrogenase"/>
    <property type="match status" value="3"/>
</dbReference>
<keyword evidence="1 6" id="KW-0853">WD repeat</keyword>
<dbReference type="InterPro" id="IPR001680">
    <property type="entry name" value="WD40_rpt"/>
</dbReference>
<dbReference type="Pfam" id="PF24883">
    <property type="entry name" value="NPHP3_N"/>
    <property type="match status" value="1"/>
</dbReference>
<comment type="caution">
    <text evidence="8">The sequence shown here is derived from an EMBL/GenBank/DDBJ whole genome shotgun (WGS) entry which is preliminary data.</text>
</comment>
<comment type="similarity">
    <text evidence="3">Belongs to the WD repeat MDV1/CAF4 family.</text>
</comment>
<dbReference type="Proteomes" id="UP000191285">
    <property type="component" value="Unassembled WGS sequence"/>
</dbReference>
<name>A0A1V6TZF7_9EURO</name>
<dbReference type="Pfam" id="PF00400">
    <property type="entry name" value="WD40"/>
    <property type="match status" value="2"/>
</dbReference>
<evidence type="ECO:0000256" key="6">
    <source>
        <dbReference type="PROSITE-ProRule" id="PRU00221"/>
    </source>
</evidence>
<evidence type="ECO:0000256" key="5">
    <source>
        <dbReference type="ARBA" id="ARBA00043913"/>
    </source>
</evidence>
<dbReference type="InterPro" id="IPR036322">
    <property type="entry name" value="WD40_repeat_dom_sf"/>
</dbReference>
<dbReference type="GO" id="GO:1990234">
    <property type="term" value="C:transferase complex"/>
    <property type="evidence" value="ECO:0007669"/>
    <property type="project" value="UniProtKB-ARBA"/>
</dbReference>
<dbReference type="Gene3D" id="3.40.50.300">
    <property type="entry name" value="P-loop containing nucleotide triphosphate hydrolases"/>
    <property type="match status" value="1"/>
</dbReference>
<keyword evidence="9" id="KW-1185">Reference proteome</keyword>
<proteinExistence type="inferred from homology"/>
<feature type="repeat" description="WD" evidence="6">
    <location>
        <begin position="755"/>
        <end position="797"/>
    </location>
</feature>
<dbReference type="PANTHER" id="PTHR22847:SF637">
    <property type="entry name" value="WD REPEAT DOMAIN 5B"/>
    <property type="match status" value="1"/>
</dbReference>
<dbReference type="InterPro" id="IPR056884">
    <property type="entry name" value="NPHP3-like_N"/>
</dbReference>
<sequence>MDGVSSASSIIAVLDLSAKLITILFQFSKEVKNARPQIERFLCELQALKSTLEGGKKLLDGNLGKLQTSESLSVGLEGCLSQLKDLDNRLRDMLEGKSTGTGKTARAMSRLGIRALRWPFENKEVDVVISTLERYRNTLSAALEIDQTAHILRIAQEFVLSKLPNVKDAAFDSHADEHNARCHPETRISLLQEILDWAEDPNTRSIFWLNGMAGTGKSTIARTVADSMFIDRKKIGGSFFFKRGEKDRGNVAKLFSTIASQLAAKDPNFAVGVQGTIEDDPTVIGKNLKSQFDQLLYQPLERMHDFSGTLVLIFDALDECEEERDIQILISILSQVRNLKSVPVKVFLTSRPELPIRLGFADIQGEYKDIVLHEIPAQIIHKDIFTFLTTELERIGEKFNKLYVNNKLASDWPGPDVIQELSTMAVPLFIFAATICRFIDDHAWCDPVGQLAKILEYQAQGSEMDKLDATYRPVLDHLVVKNQAAQKTIVEEFHTVIGSLVLLAEPLSPTSLSYLLDIPVSMVKRRLMTLHSVFSVPISDEGLPIRMFHLSFRDFLTDPEKRGTNLFWIDEKLVNKNLATNSIRLLSSHLKEDICDLKEPGADCASVSATVLDTHLPPHVRYSCLYWIDHLIDSGENLTNDHLAYQFLRDHFLHWLEALSLLGKISESIHMLQRLKTRTNGSDSTCFAGFLHDATRFILTFKPVVGSFPLQLYYSAITFAPKTSLIRKTFEHSIVQRIPRLPDVKSQWDSCLQTLELHTGLISDIIYHPSGRQLITVSAEERVIRVWESDTGTNIHESPFPKERTVFLSQCGQRFATKDSFGRTVQAFDIMTGEEIWSYISQLFISDVIFSPGGESIFLLSSWKDHYDISVFNIETATSENFKLNIQGTGLDQKGLRNFRISPDNKSMAACIKNEVFIWETGTGKRLNNLKEHEMEVIDLAYSPDCERISTLDRSNCVYIWGIGPGPRGKKLEIRDPRAAFGWRITFSADGEAIFLRCRNTILCWNSETGERLNIFTAKSSMFDRVAIPPDGKTIATTLTGSYNVCIWDICSQVVELNPDTEDDSPRVRFIAFPGKFDILFSLWDEGGNLLLKRSTSSDADISQVVASPYNKIWKYVLSSDGKFIAFVFQGEKSFRLWDIEEASEHKMPEKHADRIHDITFSVDSKHIATFSYDRTIRLWNPVTGEATEKLDVDDWQIQSQPETVGFSADGHIVAFSCYGGPVYLWHVAEKKVVDVTPYANYGYMTIAVSAGGKKIAARNSLRDIMLWDPKPGAQMQKIPFAHGIPIKHLSFSMNGQYLKTSIGWISLSPDTCNAESTGENRDVFLLRENWLYRGGKRLMWIPPDYRSEFLTWHGNRVAMIMAESRRIMQMELNFP</sequence>
<feature type="repeat" description="WD" evidence="6">
    <location>
        <begin position="1149"/>
        <end position="1190"/>
    </location>
</feature>
<dbReference type="InterPro" id="IPR011047">
    <property type="entry name" value="Quinoprotein_ADH-like_sf"/>
</dbReference>
<comment type="function">
    <text evidence="5">Involved in mitochondrial fission. Acts as an adapter protein required to form mitochondrial fission complexes. Formation of these complexes is required to promote constriction and fission of the mitochondrial compartment at a late step in mitochondrial division.</text>
</comment>
<dbReference type="PROSITE" id="PS50082">
    <property type="entry name" value="WD_REPEATS_2"/>
    <property type="match status" value="2"/>
</dbReference>
<evidence type="ECO:0000313" key="8">
    <source>
        <dbReference type="EMBL" id="OQE31728.1"/>
    </source>
</evidence>